<organism evidence="3 4">
    <name type="scientific">Roseiconus lacunae</name>
    <dbReference type="NCBI Taxonomy" id="2605694"/>
    <lineage>
        <taxon>Bacteria</taxon>
        <taxon>Pseudomonadati</taxon>
        <taxon>Planctomycetota</taxon>
        <taxon>Planctomycetia</taxon>
        <taxon>Pirellulales</taxon>
        <taxon>Pirellulaceae</taxon>
        <taxon>Roseiconus</taxon>
    </lineage>
</organism>
<dbReference type="EMBL" id="JASZZN010000008">
    <property type="protein sequence ID" value="MDM4016326.1"/>
    <property type="molecule type" value="Genomic_DNA"/>
</dbReference>
<evidence type="ECO:0000313" key="3">
    <source>
        <dbReference type="EMBL" id="MDM4016326.1"/>
    </source>
</evidence>
<name>A0ABT7PIJ8_9BACT</name>
<dbReference type="Proteomes" id="UP001239462">
    <property type="component" value="Unassembled WGS sequence"/>
</dbReference>
<feature type="domain" description="DUF403" evidence="1">
    <location>
        <begin position="514"/>
        <end position="874"/>
    </location>
</feature>
<accession>A0ABT7PIJ8</accession>
<dbReference type="InterPro" id="IPR051680">
    <property type="entry name" value="ATP-dep_Glu-Cys_Ligase-2"/>
</dbReference>
<dbReference type="PANTHER" id="PTHR34595:SF2">
    <property type="entry name" value="BLR2978 PROTEIN"/>
    <property type="match status" value="1"/>
</dbReference>
<protein>
    <submittedName>
        <fullName evidence="3">Circularly permuted type 2 ATP-grasp protein</fullName>
    </submittedName>
</protein>
<evidence type="ECO:0000259" key="2">
    <source>
        <dbReference type="Pfam" id="PF14403"/>
    </source>
</evidence>
<feature type="domain" description="Circularly permuted ATP-grasp type 2" evidence="2">
    <location>
        <begin position="89"/>
        <end position="463"/>
    </location>
</feature>
<dbReference type="InterPro" id="IPR025841">
    <property type="entry name" value="CP_ATPgrasp_2"/>
</dbReference>
<dbReference type="Pfam" id="PF14403">
    <property type="entry name" value="CP_ATPgrasp_2"/>
    <property type="match status" value="1"/>
</dbReference>
<dbReference type="Pfam" id="PF04168">
    <property type="entry name" value="Alpha-E"/>
    <property type="match status" value="1"/>
</dbReference>
<evidence type="ECO:0000259" key="1">
    <source>
        <dbReference type="Pfam" id="PF04168"/>
    </source>
</evidence>
<evidence type="ECO:0000313" key="4">
    <source>
        <dbReference type="Proteomes" id="UP001239462"/>
    </source>
</evidence>
<comment type="caution">
    <text evidence="3">The sequence shown here is derived from an EMBL/GenBank/DDBJ whole genome shotgun (WGS) entry which is preliminary data.</text>
</comment>
<dbReference type="RefSeq" id="WP_289163953.1">
    <property type="nucleotide sequence ID" value="NZ_CP141221.1"/>
</dbReference>
<keyword evidence="4" id="KW-1185">Reference proteome</keyword>
<proteinExistence type="predicted"/>
<dbReference type="SUPFAM" id="SSF56059">
    <property type="entry name" value="Glutathione synthetase ATP-binding domain-like"/>
    <property type="match status" value="1"/>
</dbReference>
<dbReference type="PANTHER" id="PTHR34595">
    <property type="entry name" value="BLR5612 PROTEIN"/>
    <property type="match status" value="1"/>
</dbReference>
<gene>
    <name evidence="3" type="ORF">QTN89_12860</name>
</gene>
<dbReference type="Gene3D" id="3.40.50.11290">
    <property type="match status" value="1"/>
</dbReference>
<sequence length="888" mass="99059">MLQSSSLWNHSTNFTNDFDERVDVAGAVRPHWSLISSELEQLGPSILKLRSQSVDQFIHDNGVTFQPAEHAPGSAQPHANRPWRLSVIPFLFQQAEWQRLREGLAERTMLLEAVLGDLLGPQRLIRERIIPGELLWSDPTYDRAYHELSPNVQKLHVSATDLARDADGQWKVIGDRTRAPSGLGYLLENRIVTSRVTPTLIRRTNTQRLASFFESLNDHLRQLAPSKKDNPRIALLTPPSGSYREFEDTYLARYLGLLLVQGSDLAVRDGELHMKTLGGLKPIQVLWRHISDRRCDPLELDPASIEGATGLLRCIRRRTVSVVNTVGSVLAQTPALMAYLGKANEFFFGKPLSLASAETYWCGAAEDLAAVLQNLEEFAFREAYIVTGKRPIVVSELDRAAKEEFLGKLNRNPERYIAQRRLRFSRTPLWTGDSIESQKVVLRSFQLNTPKGIEVLPGGLARAGQDELELARSLTSGGTTLDCWVTSDKSVDQHKTLLKDTKSTITIRRGGADLPSRVAEHLFWLGRYAERAESAARLLRTTLNRVSGEDNWETLPEVRRLIYALASAGQIEPSYAVEPFSSNLPAIDQVLPAAVLDRVQSRSLCRSMDAILHNAASVRDRLSIDAYRIIQRAARDLNRPIDFDDTIDFDESRTGDRDANLEVGNAAVKSSTPPAKPSADAGTAQGLTINEALDRSGRLIVDLLALAGLTSESVVRTHVWQFIELGRRIERAESICDLVTTMLCPPTENGKQICEAALEVSDCLMTYRSRYINLVQLAPVIDLLVTDETNPRSLQFQFDRIASLMDKLPTVEGPAGLDAILRLVSGLQFRVTTADPIKLSELAKDGRLENLQRLLEEIAAELPELFNQINARYLIHTESTQQLTGTER</sequence>
<reference evidence="3 4" key="1">
    <citation type="submission" date="2023-06" db="EMBL/GenBank/DDBJ databases">
        <title>Roseiconus lacunae JC819 isolated from Gulf of Mannar region, Tamil Nadu.</title>
        <authorList>
            <person name="Pk S."/>
            <person name="Ch S."/>
            <person name="Ch V.R."/>
        </authorList>
    </citation>
    <scope>NUCLEOTIDE SEQUENCE [LARGE SCALE GENOMIC DNA]</scope>
    <source>
        <strain evidence="3 4">JC819</strain>
    </source>
</reference>
<dbReference type="Gene3D" id="3.30.1490.270">
    <property type="match status" value="1"/>
</dbReference>
<dbReference type="InterPro" id="IPR007296">
    <property type="entry name" value="DUF403"/>
</dbReference>